<evidence type="ECO:0000313" key="4">
    <source>
        <dbReference type="Proteomes" id="UP000266841"/>
    </source>
</evidence>
<dbReference type="EMBL" id="AGNL01018816">
    <property type="protein sequence ID" value="EJK62517.1"/>
    <property type="molecule type" value="Genomic_DNA"/>
</dbReference>
<dbReference type="InterPro" id="IPR003034">
    <property type="entry name" value="SAP_dom"/>
</dbReference>
<protein>
    <recommendedName>
        <fullName evidence="2">SAP domain-containing protein</fullName>
    </recommendedName>
</protein>
<gene>
    <name evidence="3" type="ORF">THAOC_16867</name>
</gene>
<comment type="caution">
    <text evidence="3">The sequence shown here is derived from an EMBL/GenBank/DDBJ whole genome shotgun (WGS) entry which is preliminary data.</text>
</comment>
<evidence type="ECO:0000313" key="3">
    <source>
        <dbReference type="EMBL" id="EJK62517.1"/>
    </source>
</evidence>
<dbReference type="InterPro" id="IPR036361">
    <property type="entry name" value="SAP_dom_sf"/>
</dbReference>
<feature type="domain" description="SAP" evidence="2">
    <location>
        <begin position="26"/>
        <end position="59"/>
    </location>
</feature>
<dbReference type="Proteomes" id="UP000266841">
    <property type="component" value="Unassembled WGS sequence"/>
</dbReference>
<dbReference type="Gene3D" id="1.10.720.30">
    <property type="entry name" value="SAP domain"/>
    <property type="match status" value="1"/>
</dbReference>
<proteinExistence type="predicted"/>
<reference evidence="3 4" key="1">
    <citation type="journal article" date="2012" name="Genome Biol.">
        <title>Genome and low-iron response of an oceanic diatom adapted to chronic iron limitation.</title>
        <authorList>
            <person name="Lommer M."/>
            <person name="Specht M."/>
            <person name="Roy A.S."/>
            <person name="Kraemer L."/>
            <person name="Andreson R."/>
            <person name="Gutowska M.A."/>
            <person name="Wolf J."/>
            <person name="Bergner S.V."/>
            <person name="Schilhabel M.B."/>
            <person name="Klostermeier U.C."/>
            <person name="Beiko R.G."/>
            <person name="Rosenstiel P."/>
            <person name="Hippler M."/>
            <person name="Laroche J."/>
        </authorList>
    </citation>
    <scope>NUCLEOTIDE SEQUENCE [LARGE SCALE GENOMIC DNA]</scope>
    <source>
        <strain evidence="3 4">CCMP1005</strain>
    </source>
</reference>
<evidence type="ECO:0000256" key="1">
    <source>
        <dbReference type="SAM" id="MobiDB-lite"/>
    </source>
</evidence>
<dbReference type="OrthoDB" id="10675390at2759"/>
<feature type="region of interest" description="Disordered" evidence="1">
    <location>
        <begin position="1"/>
        <end position="22"/>
    </location>
</feature>
<accession>K0SW58</accession>
<organism evidence="3 4">
    <name type="scientific">Thalassiosira oceanica</name>
    <name type="common">Marine diatom</name>
    <dbReference type="NCBI Taxonomy" id="159749"/>
    <lineage>
        <taxon>Eukaryota</taxon>
        <taxon>Sar</taxon>
        <taxon>Stramenopiles</taxon>
        <taxon>Ochrophyta</taxon>
        <taxon>Bacillariophyta</taxon>
        <taxon>Coscinodiscophyceae</taxon>
        <taxon>Thalassiosirophycidae</taxon>
        <taxon>Thalassiosirales</taxon>
        <taxon>Thalassiosiraceae</taxon>
        <taxon>Thalassiosira</taxon>
    </lineage>
</organism>
<keyword evidence="4" id="KW-1185">Reference proteome</keyword>
<sequence>MASTASSERRRGAPDLPSKSSLRVKSVRELKHLLREVGLPVSGTSIQWKKEDLIERLTNPNYRGKKPEKWQHSDAKRHLKKMLLNPSSSIHNMTVDEVQKSDPRFKKYPLFSKYYKDLVKAVEDEKKRVKSDDIEAAKHLRDCKRSKPRRGYPRWHDHPAKNLLEVDIARKLHREMPPREIRRTRPEYIEFPQDVFCKRVNNEVNRQRGAAFWAHKRNKHGMKRYLEDLKKRSE</sequence>
<dbReference type="Pfam" id="PF02037">
    <property type="entry name" value="SAP"/>
    <property type="match status" value="1"/>
</dbReference>
<dbReference type="AlphaFoldDB" id="K0SW58"/>
<evidence type="ECO:0000259" key="2">
    <source>
        <dbReference type="Pfam" id="PF02037"/>
    </source>
</evidence>
<name>K0SW58_THAOC</name>